<name>A0A5R8K908_9BACT</name>
<dbReference type="OrthoDB" id="9773982at2"/>
<evidence type="ECO:0000256" key="3">
    <source>
        <dbReference type="ARBA" id="ARBA00022705"/>
    </source>
</evidence>
<keyword evidence="6 12" id="KW-0347">Helicase</keyword>
<dbReference type="Pfam" id="PF00772">
    <property type="entry name" value="DnaB"/>
    <property type="match status" value="1"/>
</dbReference>
<evidence type="ECO:0000256" key="4">
    <source>
        <dbReference type="ARBA" id="ARBA00022741"/>
    </source>
</evidence>
<dbReference type="GO" id="GO:0003677">
    <property type="term" value="F:DNA binding"/>
    <property type="evidence" value="ECO:0007669"/>
    <property type="project" value="UniProtKB-UniRule"/>
</dbReference>
<evidence type="ECO:0000256" key="6">
    <source>
        <dbReference type="ARBA" id="ARBA00022806"/>
    </source>
</evidence>
<dbReference type="Pfam" id="PF03796">
    <property type="entry name" value="DnaB_C"/>
    <property type="match status" value="1"/>
</dbReference>
<dbReference type="SUPFAM" id="SSF48024">
    <property type="entry name" value="N-terminal domain of DnaB helicase"/>
    <property type="match status" value="1"/>
</dbReference>
<feature type="compositionally biased region" description="Basic and acidic residues" evidence="13">
    <location>
        <begin position="440"/>
        <end position="456"/>
    </location>
</feature>
<keyword evidence="8 12" id="KW-0238">DNA-binding</keyword>
<dbReference type="SMART" id="SM00382">
    <property type="entry name" value="AAA"/>
    <property type="match status" value="1"/>
</dbReference>
<comment type="function">
    <text evidence="12">The main replicative DNA helicase, it participates in initiation and elongation during chromosome replication. Travels ahead of the DNA replisome, separating dsDNA into templates for DNA synthesis. A processive ATP-dependent 5'-3' DNA helicase it has DNA-dependent ATPase activity.</text>
</comment>
<evidence type="ECO:0000256" key="11">
    <source>
        <dbReference type="NCBIfam" id="TIGR00665"/>
    </source>
</evidence>
<dbReference type="AlphaFoldDB" id="A0A5R8K908"/>
<dbReference type="GO" id="GO:0043139">
    <property type="term" value="F:5'-3' DNA helicase activity"/>
    <property type="evidence" value="ECO:0007669"/>
    <property type="project" value="UniProtKB-EC"/>
</dbReference>
<evidence type="ECO:0000256" key="7">
    <source>
        <dbReference type="ARBA" id="ARBA00022840"/>
    </source>
</evidence>
<dbReference type="InterPro" id="IPR036185">
    <property type="entry name" value="DNA_heli_DnaB-like_N_sf"/>
</dbReference>
<dbReference type="Proteomes" id="UP000306196">
    <property type="component" value="Unassembled WGS sequence"/>
</dbReference>
<dbReference type="PANTHER" id="PTHR30153:SF2">
    <property type="entry name" value="REPLICATIVE DNA HELICASE"/>
    <property type="match status" value="1"/>
</dbReference>
<evidence type="ECO:0000256" key="12">
    <source>
        <dbReference type="RuleBase" id="RU362085"/>
    </source>
</evidence>
<comment type="catalytic activity">
    <reaction evidence="10 12">
        <text>ATP + H2O = ADP + phosphate + H(+)</text>
        <dbReference type="Rhea" id="RHEA:13065"/>
        <dbReference type="ChEBI" id="CHEBI:15377"/>
        <dbReference type="ChEBI" id="CHEBI:15378"/>
        <dbReference type="ChEBI" id="CHEBI:30616"/>
        <dbReference type="ChEBI" id="CHEBI:43474"/>
        <dbReference type="ChEBI" id="CHEBI:456216"/>
        <dbReference type="EC" id="5.6.2.3"/>
    </reaction>
</comment>
<feature type="region of interest" description="Disordered" evidence="13">
    <location>
        <begin position="436"/>
        <end position="456"/>
    </location>
</feature>
<evidence type="ECO:0000256" key="10">
    <source>
        <dbReference type="ARBA" id="ARBA00048954"/>
    </source>
</evidence>
<keyword evidence="5 12" id="KW-0378">Hydrolase</keyword>
<evidence type="ECO:0000256" key="5">
    <source>
        <dbReference type="ARBA" id="ARBA00022801"/>
    </source>
</evidence>
<keyword evidence="2 12" id="KW-0639">Primosome</keyword>
<organism evidence="15 16">
    <name type="scientific">Phragmitibacter flavus</name>
    <dbReference type="NCBI Taxonomy" id="2576071"/>
    <lineage>
        <taxon>Bacteria</taxon>
        <taxon>Pseudomonadati</taxon>
        <taxon>Verrucomicrobiota</taxon>
        <taxon>Verrucomicrobiia</taxon>
        <taxon>Verrucomicrobiales</taxon>
        <taxon>Verrucomicrobiaceae</taxon>
        <taxon>Phragmitibacter</taxon>
    </lineage>
</organism>
<comment type="caution">
    <text evidence="15">The sequence shown here is derived from an EMBL/GenBank/DDBJ whole genome shotgun (WGS) entry which is preliminary data.</text>
</comment>
<keyword evidence="3 12" id="KW-0235">DNA replication</keyword>
<feature type="domain" description="SF4 helicase" evidence="14">
    <location>
        <begin position="213"/>
        <end position="493"/>
    </location>
</feature>
<keyword evidence="16" id="KW-1185">Reference proteome</keyword>
<dbReference type="InterPro" id="IPR027417">
    <property type="entry name" value="P-loop_NTPase"/>
</dbReference>
<evidence type="ECO:0000313" key="16">
    <source>
        <dbReference type="Proteomes" id="UP000306196"/>
    </source>
</evidence>
<keyword evidence="4 12" id="KW-0547">Nucleotide-binding</keyword>
<protein>
    <recommendedName>
        <fullName evidence="11 12">Replicative DNA helicase</fullName>
        <ecNumber evidence="11 12">5.6.2.3</ecNumber>
    </recommendedName>
</protein>
<dbReference type="GO" id="GO:0016887">
    <property type="term" value="F:ATP hydrolysis activity"/>
    <property type="evidence" value="ECO:0007669"/>
    <property type="project" value="RHEA"/>
</dbReference>
<dbReference type="GO" id="GO:0006269">
    <property type="term" value="P:DNA replication, synthesis of primer"/>
    <property type="evidence" value="ECO:0007669"/>
    <property type="project" value="UniProtKB-UniRule"/>
</dbReference>
<dbReference type="InterPro" id="IPR007694">
    <property type="entry name" value="DNA_helicase_DnaB-like_C"/>
</dbReference>
<evidence type="ECO:0000256" key="2">
    <source>
        <dbReference type="ARBA" id="ARBA00022515"/>
    </source>
</evidence>
<dbReference type="Gene3D" id="3.40.50.300">
    <property type="entry name" value="P-loop containing nucleotide triphosphate hydrolases"/>
    <property type="match status" value="1"/>
</dbReference>
<dbReference type="GO" id="GO:1990077">
    <property type="term" value="C:primosome complex"/>
    <property type="evidence" value="ECO:0007669"/>
    <property type="project" value="UniProtKB-UniRule"/>
</dbReference>
<dbReference type="GO" id="GO:0005829">
    <property type="term" value="C:cytosol"/>
    <property type="evidence" value="ECO:0007669"/>
    <property type="project" value="TreeGrafter"/>
</dbReference>
<dbReference type="NCBIfam" id="TIGR00665">
    <property type="entry name" value="DnaB"/>
    <property type="match status" value="1"/>
</dbReference>
<evidence type="ECO:0000256" key="1">
    <source>
        <dbReference type="ARBA" id="ARBA00008428"/>
    </source>
</evidence>
<proteinExistence type="inferred from homology"/>
<dbReference type="Gene3D" id="1.10.860.10">
    <property type="entry name" value="DNAb Helicase, Chain A"/>
    <property type="match status" value="1"/>
</dbReference>
<dbReference type="InterPro" id="IPR007692">
    <property type="entry name" value="DNA_helicase_DnaB"/>
</dbReference>
<dbReference type="PROSITE" id="PS51199">
    <property type="entry name" value="SF4_HELICASE"/>
    <property type="match status" value="1"/>
</dbReference>
<feature type="region of interest" description="Disordered" evidence="13">
    <location>
        <begin position="1"/>
        <end position="46"/>
    </location>
</feature>
<dbReference type="InterPro" id="IPR007693">
    <property type="entry name" value="DNA_helicase_DnaB-like_N"/>
</dbReference>
<reference evidence="15 16" key="1">
    <citation type="submission" date="2019-05" db="EMBL/GenBank/DDBJ databases">
        <title>Verrucobacter flavum gen. nov., sp. nov. a new member of the family Verrucomicrobiaceae.</title>
        <authorList>
            <person name="Szuroczki S."/>
            <person name="Abbaszade G."/>
            <person name="Szabo A."/>
            <person name="Felfoldi T."/>
            <person name="Schumann P."/>
            <person name="Boka K."/>
            <person name="Keki Z."/>
            <person name="Toumi M."/>
            <person name="Toth E."/>
        </authorList>
    </citation>
    <scope>NUCLEOTIDE SEQUENCE [LARGE SCALE GENOMIC DNA]</scope>
    <source>
        <strain evidence="15 16">MG-N-17</strain>
    </source>
</reference>
<dbReference type="EMBL" id="VAUV01000019">
    <property type="protein sequence ID" value="TLD68798.1"/>
    <property type="molecule type" value="Genomic_DNA"/>
</dbReference>
<evidence type="ECO:0000256" key="9">
    <source>
        <dbReference type="ARBA" id="ARBA00023235"/>
    </source>
</evidence>
<dbReference type="InterPro" id="IPR003593">
    <property type="entry name" value="AAA+_ATPase"/>
</dbReference>
<evidence type="ECO:0000259" key="14">
    <source>
        <dbReference type="PROSITE" id="PS51199"/>
    </source>
</evidence>
<gene>
    <name evidence="15" type="primary">dnaB</name>
    <name evidence="15" type="ORF">FEM03_20920</name>
</gene>
<evidence type="ECO:0000256" key="8">
    <source>
        <dbReference type="ARBA" id="ARBA00023125"/>
    </source>
</evidence>
<dbReference type="CDD" id="cd00984">
    <property type="entry name" value="DnaB_C"/>
    <property type="match status" value="1"/>
</dbReference>
<dbReference type="GO" id="GO:0005524">
    <property type="term" value="F:ATP binding"/>
    <property type="evidence" value="ECO:0007669"/>
    <property type="project" value="UniProtKB-UniRule"/>
</dbReference>
<evidence type="ECO:0000313" key="15">
    <source>
        <dbReference type="EMBL" id="TLD68798.1"/>
    </source>
</evidence>
<dbReference type="InterPro" id="IPR016136">
    <property type="entry name" value="DNA_helicase_N/primase_C"/>
</dbReference>
<dbReference type="EC" id="5.6.2.3" evidence="11 12"/>
<sequence>MVAETRTPAANAPKTAWTNPGEVKLHGPAQHQANANDSARSMPRSDDAEKGVLSCFLQNPVDLLNDAQVNIPLEAFYHPANRLVYEVLLEFNNGNRPIDLVSLSTYFIDKGLMDKIGGPATLAELYSFVPTSAHYSYYKSILHDKHLLRRIITACTDSIQAAYEYQEDVPNLLDQVESRVLAVREDTQSRDAIKTLDVHVDEAMHAIEELLRNPGMLRGLSTGYPKLDNLSAGLQGGEMFIIAARPSMGKTSFAMNIVEHASVNEDRPVAFFSLEMSASVLVQRLIAARAGVNMSKLKSGMLNREQMRAVTTACGQLQKAKLYIDETPGLDIMEFRAKARRLKKQFNIQLIAIDYLQLMTSGSKRAKENRQIEIAEISAGLKGVAKELNIPIIVLAQLNRAVEQRKGQRPMLSDLRESGSIEQDADMVGLLTRADYAGSKQEDDKKDKDEDEDESRKGEALLILAKNRNGPTDDVPLKFIAEIMRFVPREGDSDSGSDH</sequence>
<keyword evidence="7 12" id="KW-0067">ATP-binding</keyword>
<comment type="similarity">
    <text evidence="1 12">Belongs to the helicase family. DnaB subfamily.</text>
</comment>
<dbReference type="PANTHER" id="PTHR30153">
    <property type="entry name" value="REPLICATIVE DNA HELICASE DNAB"/>
    <property type="match status" value="1"/>
</dbReference>
<dbReference type="SUPFAM" id="SSF52540">
    <property type="entry name" value="P-loop containing nucleoside triphosphate hydrolases"/>
    <property type="match status" value="1"/>
</dbReference>
<keyword evidence="9" id="KW-0413">Isomerase</keyword>
<evidence type="ECO:0000256" key="13">
    <source>
        <dbReference type="SAM" id="MobiDB-lite"/>
    </source>
</evidence>
<accession>A0A5R8K908</accession>